<evidence type="ECO:0000313" key="2">
    <source>
        <dbReference type="Proteomes" id="UP000243799"/>
    </source>
</evidence>
<gene>
    <name evidence="1" type="ORF">SAMN05216266_1509</name>
</gene>
<evidence type="ECO:0000313" key="1">
    <source>
        <dbReference type="EMBL" id="SFB64908.1"/>
    </source>
</evidence>
<dbReference type="EMBL" id="FOKG01000050">
    <property type="protein sequence ID" value="SFB64908.1"/>
    <property type="molecule type" value="Genomic_DNA"/>
</dbReference>
<protein>
    <submittedName>
        <fullName evidence="1">Uncharacterized protein</fullName>
    </submittedName>
</protein>
<organism evidence="1 2">
    <name type="scientific">Amycolatopsis marina</name>
    <dbReference type="NCBI Taxonomy" id="490629"/>
    <lineage>
        <taxon>Bacteria</taxon>
        <taxon>Bacillati</taxon>
        <taxon>Actinomycetota</taxon>
        <taxon>Actinomycetes</taxon>
        <taxon>Pseudonocardiales</taxon>
        <taxon>Pseudonocardiaceae</taxon>
        <taxon>Amycolatopsis</taxon>
    </lineage>
</organism>
<reference evidence="2" key="1">
    <citation type="submission" date="2016-10" db="EMBL/GenBank/DDBJ databases">
        <authorList>
            <person name="Varghese N."/>
            <person name="Submissions S."/>
        </authorList>
    </citation>
    <scope>NUCLEOTIDE SEQUENCE [LARGE SCALE GENOMIC DNA]</scope>
    <source>
        <strain evidence="2">CGMCC 4.3568</strain>
    </source>
</reference>
<name>A0A1I1CVH7_9PSEU</name>
<dbReference type="AlphaFoldDB" id="A0A1I1CVH7"/>
<sequence>MTPFSHHLRTFTQFDRRKRAPTLTTGHSTTLDALRAELDRERARADSLETVNRVQAGSLTSLARLAEELRCQVADLHDDALSSNPMPVQGLRNVTGRMDGLATTLSRAARGYSGARTTDMIYPTVDDDLRAHGWTPRPDRGLDGVLPPIPITELGDRRGYARGWHRGPQWITLWFTGPCALAYADSSDHGRLTDVDGVRAVITSRRPLSADALAEWVAARQQAHTVPFDAPYVRVFAHLRSSWGGGLVVDDRCDEHGAPAPEGPGKRSVWACPSDPDFRLYVWGIGNQPAHVRYWAGPVVDMAHLVQITGHCR</sequence>
<accession>A0A1I1CVH7</accession>
<dbReference type="STRING" id="490629.SAMN05216266_1509"/>
<proteinExistence type="predicted"/>
<dbReference type="Proteomes" id="UP000243799">
    <property type="component" value="Unassembled WGS sequence"/>
</dbReference>
<keyword evidence="2" id="KW-1185">Reference proteome</keyword>